<protein>
    <submittedName>
        <fullName evidence="1">Uncharacterized protein</fullName>
    </submittedName>
</protein>
<dbReference type="PANTHER" id="PTHR33116">
    <property type="entry name" value="REVERSE TRANSCRIPTASE ZINC-BINDING DOMAIN-CONTAINING PROTEIN-RELATED-RELATED"/>
    <property type="match status" value="1"/>
</dbReference>
<dbReference type="PANTHER" id="PTHR33116:SF78">
    <property type="entry name" value="OS12G0587133 PROTEIN"/>
    <property type="match status" value="1"/>
</dbReference>
<proteinExistence type="predicted"/>
<organism evidence="1 2">
    <name type="scientific">Solanum verrucosum</name>
    <dbReference type="NCBI Taxonomy" id="315347"/>
    <lineage>
        <taxon>Eukaryota</taxon>
        <taxon>Viridiplantae</taxon>
        <taxon>Streptophyta</taxon>
        <taxon>Embryophyta</taxon>
        <taxon>Tracheophyta</taxon>
        <taxon>Spermatophyta</taxon>
        <taxon>Magnoliopsida</taxon>
        <taxon>eudicotyledons</taxon>
        <taxon>Gunneridae</taxon>
        <taxon>Pentapetalae</taxon>
        <taxon>asterids</taxon>
        <taxon>lamiids</taxon>
        <taxon>Solanales</taxon>
        <taxon>Solanaceae</taxon>
        <taxon>Solanoideae</taxon>
        <taxon>Solaneae</taxon>
        <taxon>Solanum</taxon>
    </lineage>
</organism>
<gene>
    <name evidence="1" type="ORF">MTR67_000881</name>
</gene>
<sequence length="318" mass="36864">MSGMKASKISSNQSCKRWWRSFDCEGRLDFILAFKLKALKVKLREWSKSAQGNSALQKQNIVNQLAEFEEVQDQRTLGEEEIHSKAELKLEFENIAKYEEIAWRQRSRVNWLKQGDNNTKFFHRTANSHRRYNNIDELNVDKAHGLDGFTMAFYTYCWEVIGKDVIATVKNFHESYLWASHQLEQEFLVSSKVPNLPSLARILGGRTGDLPTTYLGMPLGAKCKSIGIWNGVIEKCEKRLANWKSQYLSLRGRLTLINSVLDSMPTYMMSLFPIPDGVIDRLDALRRNFRWEGNSETKKLHLVKWHTLIESKQARGWG</sequence>
<evidence type="ECO:0000313" key="2">
    <source>
        <dbReference type="Proteomes" id="UP001234989"/>
    </source>
</evidence>
<dbReference type="Proteomes" id="UP001234989">
    <property type="component" value="Chromosome 1"/>
</dbReference>
<reference evidence="1" key="1">
    <citation type="submission" date="2023-08" db="EMBL/GenBank/DDBJ databases">
        <title>A de novo genome assembly of Solanum verrucosum Schlechtendal, a Mexican diploid species geographically isolated from the other diploid A-genome species in potato relatives.</title>
        <authorList>
            <person name="Hosaka K."/>
        </authorList>
    </citation>
    <scope>NUCLEOTIDE SEQUENCE</scope>
    <source>
        <tissue evidence="1">Young leaves</tissue>
    </source>
</reference>
<dbReference type="AlphaFoldDB" id="A0AAF0PRL9"/>
<dbReference type="EMBL" id="CP133612">
    <property type="protein sequence ID" value="WMV07496.1"/>
    <property type="molecule type" value="Genomic_DNA"/>
</dbReference>
<keyword evidence="2" id="KW-1185">Reference proteome</keyword>
<evidence type="ECO:0000313" key="1">
    <source>
        <dbReference type="EMBL" id="WMV07496.1"/>
    </source>
</evidence>
<accession>A0AAF0PRL9</accession>
<name>A0AAF0PRL9_SOLVR</name>